<dbReference type="InterPro" id="IPR035965">
    <property type="entry name" value="PAS-like_dom_sf"/>
</dbReference>
<dbReference type="InterPro" id="IPR013655">
    <property type="entry name" value="PAS_fold_3"/>
</dbReference>
<dbReference type="InterPro" id="IPR000014">
    <property type="entry name" value="PAS"/>
</dbReference>
<gene>
    <name evidence="2" type="ORF">F5878DRAFT_624252</name>
</gene>
<sequence length="303" mass="34237">MALNVQPFGSFIASVDFSPEAKWLKISPSVSDLLGYEPQELEGRPSLALIQPDEIDRVRMLHHDTILKDKVACLLYVRLRHKDPERGYIFCRVVRTIVHDLTFGSVSPAKVDAKAMYHASTAEEVTNLSLIRELDFCRWHNPFPISPDSEERDISSLTYNTLPRQSFRTALILNRFSTHAPIESHSNNLFITATNIDHRSFFDFVAERDEKLVLDLIDTIKTYGVDDQGQPSDSYFCYGTFTLLTEGRSLLSRRQSRSIRGDATSRHTAAASLDGDSITVDAVFQAQSDGLTVFLRRAVVQDH</sequence>
<comment type="caution">
    <text evidence="2">The sequence shown here is derived from an EMBL/GenBank/DDBJ whole genome shotgun (WGS) entry which is preliminary data.</text>
</comment>
<dbReference type="SUPFAM" id="SSF55785">
    <property type="entry name" value="PYP-like sensor domain (PAS domain)"/>
    <property type="match status" value="1"/>
</dbReference>
<accession>A0AA38P665</accession>
<dbReference type="Gene3D" id="3.30.450.20">
    <property type="entry name" value="PAS domain"/>
    <property type="match status" value="1"/>
</dbReference>
<dbReference type="PROSITE" id="PS50112">
    <property type="entry name" value="PAS"/>
    <property type="match status" value="1"/>
</dbReference>
<dbReference type="CDD" id="cd00130">
    <property type="entry name" value="PAS"/>
    <property type="match status" value="1"/>
</dbReference>
<evidence type="ECO:0000259" key="1">
    <source>
        <dbReference type="PROSITE" id="PS50112"/>
    </source>
</evidence>
<reference evidence="2" key="1">
    <citation type="submission" date="2022-08" db="EMBL/GenBank/DDBJ databases">
        <authorList>
            <consortium name="DOE Joint Genome Institute"/>
            <person name="Min B."/>
            <person name="Riley R."/>
            <person name="Sierra-Patev S."/>
            <person name="Naranjo-Ortiz M."/>
            <person name="Looney B."/>
            <person name="Konkel Z."/>
            <person name="Slot J.C."/>
            <person name="Sakamoto Y."/>
            <person name="Steenwyk J.L."/>
            <person name="Rokas A."/>
            <person name="Carro J."/>
            <person name="Camarero S."/>
            <person name="Ferreira P."/>
            <person name="Molpeceres G."/>
            <person name="Ruiz-Duenas F.J."/>
            <person name="Serrano A."/>
            <person name="Henrissat B."/>
            <person name="Drula E."/>
            <person name="Hughes K.W."/>
            <person name="Mata J.L."/>
            <person name="Ishikawa N.K."/>
            <person name="Vargas-Isla R."/>
            <person name="Ushijima S."/>
            <person name="Smith C.A."/>
            <person name="Ahrendt S."/>
            <person name="Andreopoulos W."/>
            <person name="He G."/>
            <person name="Labutti K."/>
            <person name="Lipzen A."/>
            <person name="Ng V."/>
            <person name="Sandor L."/>
            <person name="Barry K."/>
            <person name="Martinez A.T."/>
            <person name="Xiao Y."/>
            <person name="Gibbons J.G."/>
            <person name="Terashima K."/>
            <person name="Hibbett D.S."/>
            <person name="Grigoriev I.V."/>
        </authorList>
    </citation>
    <scope>NUCLEOTIDE SEQUENCE</scope>
    <source>
        <strain evidence="2">TFB9207</strain>
    </source>
</reference>
<dbReference type="NCBIfam" id="TIGR00229">
    <property type="entry name" value="sensory_box"/>
    <property type="match status" value="1"/>
</dbReference>
<dbReference type="Pfam" id="PF08447">
    <property type="entry name" value="PAS_3"/>
    <property type="match status" value="1"/>
</dbReference>
<organism evidence="2 3">
    <name type="scientific">Lentinula raphanica</name>
    <dbReference type="NCBI Taxonomy" id="153919"/>
    <lineage>
        <taxon>Eukaryota</taxon>
        <taxon>Fungi</taxon>
        <taxon>Dikarya</taxon>
        <taxon>Basidiomycota</taxon>
        <taxon>Agaricomycotina</taxon>
        <taxon>Agaricomycetes</taxon>
        <taxon>Agaricomycetidae</taxon>
        <taxon>Agaricales</taxon>
        <taxon>Marasmiineae</taxon>
        <taxon>Omphalotaceae</taxon>
        <taxon>Lentinula</taxon>
    </lineage>
</organism>
<dbReference type="EMBL" id="MU806292">
    <property type="protein sequence ID" value="KAJ3836803.1"/>
    <property type="molecule type" value="Genomic_DNA"/>
</dbReference>
<protein>
    <recommendedName>
        <fullName evidence="1">PAS domain-containing protein</fullName>
    </recommendedName>
</protein>
<dbReference type="Proteomes" id="UP001163846">
    <property type="component" value="Unassembled WGS sequence"/>
</dbReference>
<evidence type="ECO:0000313" key="3">
    <source>
        <dbReference type="Proteomes" id="UP001163846"/>
    </source>
</evidence>
<keyword evidence="3" id="KW-1185">Reference proteome</keyword>
<name>A0AA38P665_9AGAR</name>
<proteinExistence type="predicted"/>
<feature type="domain" description="PAS" evidence="1">
    <location>
        <begin position="1"/>
        <end position="69"/>
    </location>
</feature>
<evidence type="ECO:0000313" key="2">
    <source>
        <dbReference type="EMBL" id="KAJ3836803.1"/>
    </source>
</evidence>
<dbReference type="AlphaFoldDB" id="A0AA38P665"/>